<dbReference type="GO" id="GO:0008483">
    <property type="term" value="F:transaminase activity"/>
    <property type="evidence" value="ECO:0007669"/>
    <property type="project" value="UniProtKB-KW"/>
</dbReference>
<evidence type="ECO:0000313" key="7">
    <source>
        <dbReference type="EMBL" id="AOW03397.1"/>
    </source>
</evidence>
<evidence type="ECO:0000256" key="5">
    <source>
        <dbReference type="ARBA" id="ARBA00022898"/>
    </source>
</evidence>
<sequence length="518" mass="58208">MDIKENRGPAETPSTPTRRTNIANIINMDVDIVMDKFWPGYNPDGTKRESSAERGMLYRSESGISTPLPVPNVYQPPAHQYPGLDINQSSTGVIWTTERAAEKGFTYQDPTWANLGQGAPEVGDIPGCFERPDNIDISINTREYAPTSGLTDLRKAVANLYNEEYRQDKASKYTYENVCIVPGGRAGLIRIAAILKDCYMSFFFPDYTAYSEMLSLFKNFAPIPVPLDDSDNYQVHLDIIESELNRGVSALLTSNPRNPTGQALRGADLKRLQDMCRKKCLLIMDEFYSRYNYEDGCNGESISCCGNIEDVNVDPVLILDGLTKAFRLPGWRICWILGPKKYINALASAGSYLDGGGNAPFQAAAIPMLEPSLVRKEMTALQRHFVMKRDYCIDRLTKMGFVFKKIPTSTFYLWVDLSKLPGKLSNTLGFFQECLKEKVIVVPGIFFDLNPLARRELDDSPYYHFVRLSYGPDMDALKLGMDGIEKVIQKHTLSPKIFDKKLNLADEPARAESPVPKR</sequence>
<comment type="cofactor">
    <cofactor evidence="1">
        <name>pyridoxal 5'-phosphate</name>
        <dbReference type="ChEBI" id="CHEBI:597326"/>
    </cofactor>
</comment>
<keyword evidence="4 8" id="KW-0808">Transferase</keyword>
<dbReference type="Proteomes" id="UP000256601">
    <property type="component" value="Unassembled WGS sequence"/>
</dbReference>
<evidence type="ECO:0000256" key="2">
    <source>
        <dbReference type="ARBA" id="ARBA00007441"/>
    </source>
</evidence>
<protein>
    <submittedName>
        <fullName evidence="8">Pyridoxal phosphate-dependent transferase</fullName>
    </submittedName>
</protein>
<feature type="domain" description="Aminotransferase class I/classII large" evidence="6">
    <location>
        <begin position="114"/>
        <end position="449"/>
    </location>
</feature>
<gene>
    <name evidence="8" type="ORF">B0I71DRAFT_136733</name>
    <name evidence="7" type="ORF">YALI1_D00888g</name>
</gene>
<dbReference type="AlphaFoldDB" id="A0A1H6PVL3"/>
<reference evidence="8 10" key="2">
    <citation type="submission" date="2018-07" db="EMBL/GenBank/DDBJ databases">
        <title>Draft Genome Assemblies for Five Robust Yarrowia lipolytica Strains Exhibiting High Lipid Production and Pentose Sugar Utilization and Sugar Alcohol Secretion from Undetoxified Lignocellulosic Biomass Hydrolysates.</title>
        <authorList>
            <consortium name="DOE Joint Genome Institute"/>
            <person name="Walker C."/>
            <person name="Ryu S."/>
            <person name="Na H."/>
            <person name="Zane M."/>
            <person name="LaButti K."/>
            <person name="Lipzen A."/>
            <person name="Haridas S."/>
            <person name="Barry K."/>
            <person name="Grigoriev I.V."/>
            <person name="Quarterman J."/>
            <person name="Slininger P."/>
            <person name="Dien B."/>
            <person name="Trinh C.T."/>
        </authorList>
    </citation>
    <scope>NUCLEOTIDE SEQUENCE [LARGE SCALE GENOMIC DNA]</scope>
    <source>
        <strain evidence="8 10">YB392</strain>
    </source>
</reference>
<dbReference type="EMBL" id="CP017556">
    <property type="protein sequence ID" value="AOW03397.1"/>
    <property type="molecule type" value="Genomic_DNA"/>
</dbReference>
<reference evidence="7 9" key="1">
    <citation type="journal article" date="2016" name="PLoS ONE">
        <title>Sequence Assembly of Yarrowia lipolytica Strain W29/CLIB89 Shows Transposable Element Diversity.</title>
        <authorList>
            <person name="Magnan C."/>
            <person name="Yu J."/>
            <person name="Chang I."/>
            <person name="Jahn E."/>
            <person name="Kanomata Y."/>
            <person name="Wu J."/>
            <person name="Zeller M."/>
            <person name="Oakes M."/>
            <person name="Baldi P."/>
            <person name="Sandmeyer S."/>
        </authorList>
    </citation>
    <scope>NUCLEOTIDE SEQUENCE [LARGE SCALE GENOMIC DNA]</scope>
    <source>
        <strain evidence="7">CLIB89</strain>
        <strain evidence="9">CLIB89(W29)</strain>
    </source>
</reference>
<keyword evidence="3" id="KW-0032">Aminotransferase</keyword>
<dbReference type="GO" id="GO:0006520">
    <property type="term" value="P:amino acid metabolic process"/>
    <property type="evidence" value="ECO:0007669"/>
    <property type="project" value="InterPro"/>
</dbReference>
<evidence type="ECO:0000313" key="8">
    <source>
        <dbReference type="EMBL" id="RDW22958.1"/>
    </source>
</evidence>
<name>A0A1H6PVL3_YARLL</name>
<comment type="similarity">
    <text evidence="2">Belongs to the class-I pyridoxal-phosphate-dependent aminotransferase family.</text>
</comment>
<dbReference type="InterPro" id="IPR015421">
    <property type="entry name" value="PyrdxlP-dep_Trfase_major"/>
</dbReference>
<dbReference type="InterPro" id="IPR004839">
    <property type="entry name" value="Aminotransferase_I/II_large"/>
</dbReference>
<evidence type="ECO:0000313" key="9">
    <source>
        <dbReference type="Proteomes" id="UP000182444"/>
    </source>
</evidence>
<dbReference type="PANTHER" id="PTHR46383:SF1">
    <property type="entry name" value="ASPARTATE AMINOTRANSFERASE"/>
    <property type="match status" value="1"/>
</dbReference>
<evidence type="ECO:0000256" key="4">
    <source>
        <dbReference type="ARBA" id="ARBA00022679"/>
    </source>
</evidence>
<dbReference type="Gene3D" id="3.40.640.10">
    <property type="entry name" value="Type I PLP-dependent aspartate aminotransferase-like (Major domain)"/>
    <property type="match status" value="1"/>
</dbReference>
<accession>A0A1H6PVL3</accession>
<dbReference type="PANTHER" id="PTHR46383">
    <property type="entry name" value="ASPARTATE AMINOTRANSFERASE"/>
    <property type="match status" value="1"/>
</dbReference>
<evidence type="ECO:0000313" key="10">
    <source>
        <dbReference type="Proteomes" id="UP000256601"/>
    </source>
</evidence>
<dbReference type="eggNOG" id="KOG0257">
    <property type="taxonomic scope" value="Eukaryota"/>
</dbReference>
<evidence type="ECO:0000256" key="3">
    <source>
        <dbReference type="ARBA" id="ARBA00022576"/>
    </source>
</evidence>
<dbReference type="Proteomes" id="UP000182444">
    <property type="component" value="Chromosome 1D"/>
</dbReference>
<evidence type="ECO:0000256" key="1">
    <source>
        <dbReference type="ARBA" id="ARBA00001933"/>
    </source>
</evidence>
<organism evidence="7 9">
    <name type="scientific">Yarrowia lipolytica</name>
    <name type="common">Candida lipolytica</name>
    <dbReference type="NCBI Taxonomy" id="4952"/>
    <lineage>
        <taxon>Eukaryota</taxon>
        <taxon>Fungi</taxon>
        <taxon>Dikarya</taxon>
        <taxon>Ascomycota</taxon>
        <taxon>Saccharomycotina</taxon>
        <taxon>Dipodascomycetes</taxon>
        <taxon>Dipodascales</taxon>
        <taxon>Dipodascales incertae sedis</taxon>
        <taxon>Yarrowia</taxon>
    </lineage>
</organism>
<dbReference type="GO" id="GO:0030170">
    <property type="term" value="F:pyridoxal phosphate binding"/>
    <property type="evidence" value="ECO:0007669"/>
    <property type="project" value="InterPro"/>
</dbReference>
<dbReference type="InterPro" id="IPR050596">
    <property type="entry name" value="AspAT/PAT-like"/>
</dbReference>
<proteinExistence type="inferred from homology"/>
<evidence type="ECO:0000259" key="6">
    <source>
        <dbReference type="Pfam" id="PF00155"/>
    </source>
</evidence>
<dbReference type="KEGG" id="yli:2910406"/>
<dbReference type="Pfam" id="PF00155">
    <property type="entry name" value="Aminotran_1_2"/>
    <property type="match status" value="1"/>
</dbReference>
<dbReference type="SUPFAM" id="SSF53383">
    <property type="entry name" value="PLP-dependent transferases"/>
    <property type="match status" value="1"/>
</dbReference>
<dbReference type="VEuPathDB" id="FungiDB:YALI1_D00888g"/>
<dbReference type="InterPro" id="IPR015424">
    <property type="entry name" value="PyrdxlP-dep_Trfase"/>
</dbReference>
<keyword evidence="5" id="KW-0663">Pyridoxal phosphate</keyword>
<dbReference type="GeneID" id="2910406"/>
<dbReference type="EMBL" id="KZ859130">
    <property type="protein sequence ID" value="RDW22958.1"/>
    <property type="molecule type" value="Genomic_DNA"/>
</dbReference>
<dbReference type="CDD" id="cd00609">
    <property type="entry name" value="AAT_like"/>
    <property type="match status" value="1"/>
</dbReference>
<dbReference type="VEuPathDB" id="FungiDB:YALI0_D00825g"/>
<dbReference type="OMA" id="KNWRYPG"/>